<protein>
    <recommendedName>
        <fullName evidence="3">Spindle assembly checkpoint component MAD1</fullName>
    </recommendedName>
</protein>
<evidence type="ECO:0000256" key="9">
    <source>
        <dbReference type="SAM" id="MobiDB-lite"/>
    </source>
</evidence>
<gene>
    <name evidence="10" type="ORF">EPUL_003759</name>
</gene>
<dbReference type="AlphaFoldDB" id="A0A2S4PT25"/>
<dbReference type="Gene3D" id="3.30.457.60">
    <property type="match status" value="1"/>
</dbReference>
<comment type="similarity">
    <text evidence="2">Belongs to the MAD1 family.</text>
</comment>
<evidence type="ECO:0000256" key="6">
    <source>
        <dbReference type="ARBA" id="ARBA00023242"/>
    </source>
</evidence>
<dbReference type="STRING" id="225359.A0A2S4PT25"/>
<comment type="subcellular location">
    <subcellularLocation>
        <location evidence="1">Nucleus</location>
    </subcellularLocation>
</comment>
<evidence type="ECO:0000256" key="1">
    <source>
        <dbReference type="ARBA" id="ARBA00004123"/>
    </source>
</evidence>
<dbReference type="GO" id="GO:0051315">
    <property type="term" value="P:attachment of mitotic spindle microtubules to kinetochore"/>
    <property type="evidence" value="ECO:0007669"/>
    <property type="project" value="TreeGrafter"/>
</dbReference>
<keyword evidence="11" id="KW-1185">Reference proteome</keyword>
<accession>A0A2S4PT25</accession>
<evidence type="ECO:0000256" key="3">
    <source>
        <dbReference type="ARBA" id="ARBA00022019"/>
    </source>
</evidence>
<reference evidence="10 11" key="1">
    <citation type="submission" date="2017-10" db="EMBL/GenBank/DDBJ databases">
        <title>Development of genomic resources for the powdery mildew, Erysiphe pulchra.</title>
        <authorList>
            <person name="Wadl P.A."/>
            <person name="Mack B.M."/>
            <person name="Moore G."/>
            <person name="Beltz S.B."/>
        </authorList>
    </citation>
    <scope>NUCLEOTIDE SEQUENCE [LARGE SCALE GENOMIC DNA]</scope>
    <source>
        <strain evidence="10">Cflorida</strain>
    </source>
</reference>
<feature type="coiled-coil region" evidence="8">
    <location>
        <begin position="105"/>
        <end position="143"/>
    </location>
</feature>
<evidence type="ECO:0000256" key="7">
    <source>
        <dbReference type="ARBA" id="ARBA00023306"/>
    </source>
</evidence>
<keyword evidence="5" id="KW-0498">Mitosis</keyword>
<dbReference type="Pfam" id="PF05557">
    <property type="entry name" value="MAD"/>
    <property type="match status" value="1"/>
</dbReference>
<dbReference type="Gene3D" id="6.10.250.90">
    <property type="match status" value="1"/>
</dbReference>
<feature type="compositionally biased region" description="Polar residues" evidence="9">
    <location>
        <begin position="1"/>
        <end position="11"/>
    </location>
</feature>
<dbReference type="InterPro" id="IPR008672">
    <property type="entry name" value="Mad1"/>
</dbReference>
<name>A0A2S4PT25_9PEZI</name>
<dbReference type="GO" id="GO:0007094">
    <property type="term" value="P:mitotic spindle assembly checkpoint signaling"/>
    <property type="evidence" value="ECO:0007669"/>
    <property type="project" value="InterPro"/>
</dbReference>
<keyword evidence="4" id="KW-0132">Cell division</keyword>
<dbReference type="Proteomes" id="UP000237438">
    <property type="component" value="Unassembled WGS sequence"/>
</dbReference>
<evidence type="ECO:0000256" key="2">
    <source>
        <dbReference type="ARBA" id="ARBA00008029"/>
    </source>
</evidence>
<feature type="non-terminal residue" evidence="10">
    <location>
        <position position="766"/>
    </location>
</feature>
<organism evidence="10 11">
    <name type="scientific">Erysiphe pulchra</name>
    <dbReference type="NCBI Taxonomy" id="225359"/>
    <lineage>
        <taxon>Eukaryota</taxon>
        <taxon>Fungi</taxon>
        <taxon>Dikarya</taxon>
        <taxon>Ascomycota</taxon>
        <taxon>Pezizomycotina</taxon>
        <taxon>Leotiomycetes</taxon>
        <taxon>Erysiphales</taxon>
        <taxon>Erysiphaceae</taxon>
        <taxon>Erysiphe</taxon>
    </lineage>
</organism>
<sequence>MRAQTPLQSHTPQRRGSMDMNGLQQPNFKSSIPRVRSTIANARAANSQPSFDFIAQESPYSSPRGRINGLRHSLIDISPPLNRSQRHNIFNHENKEEQQIKKPELDDLRAEIKTLKYTIENFKQDQELTKLRHENELRDVTRRADEDFKKTQQADAERNKAVRQLQASLKEIAEIRESADYENTALQKKIRETTETSRALEEKIVDSEIEHQEEIRGLGRKVLELESKIELLQKTSADFQKSSESKETILKDLQERLFAKESTCGELEAEILRLKAHTGDDDTLNIIKRELSEQVSHISKLELHNRELLSELKHLKQIHKSVEVTEEEKRSLQRKLDAKETLEIELNEERIQRQRLEDERLAWTAYLQSQAGPNGDVEFDSPEAIARALIAERLQSATFFERFGSLNQELSNKECIIQDLEKQKQALTENLEKRKISEAGKNIGKIQLRLERQKALAIKEAEYLRAQLKTYDTEDLTFQPETVDEIKMKRISDLEDLVQQYRNELQMLHEELATKEISKSETLCSKRKYDDSADNDRQDQLMRKLRNLQSEYEILQNTNVMLEKDLSVAKERLDAIIQQNSTRILTLRSNPTSDYQAIKQSTLDVLRKENAQLLSQLQGPSKALVDSVPSSTLAAAKLEHSATLRALESERKRNDRLMKVWGAKSTEFRQMVISLLGWDIVFMRDGKTRMTSFFYPSKDDDENSIVFDGEKGTMKISGGPESAFAIKISDQVRFWCHERGSIPCFLAALTLEFWEESNVADDRALQ</sequence>
<dbReference type="GO" id="GO:0000776">
    <property type="term" value="C:kinetochore"/>
    <property type="evidence" value="ECO:0007669"/>
    <property type="project" value="TreeGrafter"/>
</dbReference>
<dbReference type="PANTHER" id="PTHR23168:SF0">
    <property type="entry name" value="MITOTIC SPINDLE ASSEMBLY CHECKPOINT PROTEIN MAD1"/>
    <property type="match status" value="1"/>
</dbReference>
<feature type="region of interest" description="Disordered" evidence="9">
    <location>
        <begin position="1"/>
        <end position="36"/>
    </location>
</feature>
<evidence type="ECO:0000256" key="8">
    <source>
        <dbReference type="SAM" id="Coils"/>
    </source>
</evidence>
<evidence type="ECO:0000313" key="11">
    <source>
        <dbReference type="Proteomes" id="UP000237438"/>
    </source>
</evidence>
<dbReference type="OrthoDB" id="331602at2759"/>
<keyword evidence="6" id="KW-0539">Nucleus</keyword>
<dbReference type="GO" id="GO:0072686">
    <property type="term" value="C:mitotic spindle"/>
    <property type="evidence" value="ECO:0007669"/>
    <property type="project" value="TreeGrafter"/>
</dbReference>
<dbReference type="GO" id="GO:0051301">
    <property type="term" value="P:cell division"/>
    <property type="evidence" value="ECO:0007669"/>
    <property type="project" value="UniProtKB-KW"/>
</dbReference>
<evidence type="ECO:0000313" key="10">
    <source>
        <dbReference type="EMBL" id="POS85187.1"/>
    </source>
</evidence>
<dbReference type="EMBL" id="PEDP01000697">
    <property type="protein sequence ID" value="POS85187.1"/>
    <property type="molecule type" value="Genomic_DNA"/>
</dbReference>
<dbReference type="GO" id="GO:0005635">
    <property type="term" value="C:nuclear envelope"/>
    <property type="evidence" value="ECO:0007669"/>
    <property type="project" value="TreeGrafter"/>
</dbReference>
<feature type="coiled-coil region" evidence="8">
    <location>
        <begin position="403"/>
        <end position="437"/>
    </location>
</feature>
<proteinExistence type="inferred from homology"/>
<feature type="coiled-coil region" evidence="8">
    <location>
        <begin position="298"/>
        <end position="359"/>
    </location>
</feature>
<keyword evidence="8" id="KW-0175">Coiled coil</keyword>
<evidence type="ECO:0000256" key="5">
    <source>
        <dbReference type="ARBA" id="ARBA00022776"/>
    </source>
</evidence>
<keyword evidence="7" id="KW-0131">Cell cycle</keyword>
<evidence type="ECO:0000256" key="4">
    <source>
        <dbReference type="ARBA" id="ARBA00022618"/>
    </source>
</evidence>
<feature type="coiled-coil region" evidence="8">
    <location>
        <begin position="491"/>
        <end position="579"/>
    </location>
</feature>
<feature type="coiled-coil region" evidence="8">
    <location>
        <begin position="183"/>
        <end position="270"/>
    </location>
</feature>
<comment type="caution">
    <text evidence="10">The sequence shown here is derived from an EMBL/GenBank/DDBJ whole genome shotgun (WGS) entry which is preliminary data.</text>
</comment>
<dbReference type="PANTHER" id="PTHR23168">
    <property type="entry name" value="MITOTIC SPINDLE ASSEMBLY CHECKPOINT PROTEIN MAD1 MITOTIC ARREST DEFICIENT-LIKE PROTEIN 1"/>
    <property type="match status" value="1"/>
</dbReference>